<sequence>MGAEAHSFLSRRQTAVESIAVRYKEKSGSRQDEAVDTAITIHPSSSSSSSLLDHIHSRAPPRHPHIGCFLETVNSDLSHPTRLQVPLPSTGKLAAPRCILRAFALNSRRYPSPSYPSRTFISAFVTLAPSRPTSRLNLLSGHLDSKPFLELNTPFSTERSALQEDEQGNLAKEPSPPEPDKVPEPQPDTPKPHPMSTQPPHPALLIPGPIEFDDAVLQSMSHYSESHVGQPFVNTFGDVLSNLRKLFQTTDPASQPFVLSGSGTLGWDQVAANLAEPGDDVLVLHTGYFADSFADCFETYGAKPTQLKAPIGDRPQLDEVEKALKEKQYKILTVTHVDTSTGVLSEIQALSELVHRVSPDTLIVVDGVCSVGGEEIKFDEWKLDVVLTATQKAIGCPAGLSVLMASGRAIEVFKARKTRPTSYFGSWKNWLPIMQNYEAKKASYFATPSPQLVHALDTALKQILSRPLEQRFADHKAASQKVKKAVADLGLKQLASKPENQANTMTAIYLPEGTTPPDVIPSLLKKGVVFAGGLHKEIASKYIRLGHMGVSVTDPNRGDLTKAVNALKESLVEIGKA</sequence>
<evidence type="ECO:0000256" key="4">
    <source>
        <dbReference type="ARBA" id="ARBA00022576"/>
    </source>
</evidence>
<accession>A0AAN6M804</accession>
<comment type="caution">
    <text evidence="11">The sequence shown here is derived from an EMBL/GenBank/DDBJ whole genome shotgun (WGS) entry which is preliminary data.</text>
</comment>
<protein>
    <recommendedName>
        <fullName evidence="3">alanine--glyoxylate transaminase</fullName>
        <ecNumber evidence="3">2.6.1.44</ecNumber>
    </recommendedName>
</protein>
<keyword evidence="5" id="KW-0808">Transferase</keyword>
<evidence type="ECO:0000256" key="3">
    <source>
        <dbReference type="ARBA" id="ARBA00013049"/>
    </source>
</evidence>
<dbReference type="Gene3D" id="3.40.640.10">
    <property type="entry name" value="Type I PLP-dependent aspartate aminotransferase-like (Major domain)"/>
    <property type="match status" value="1"/>
</dbReference>
<comment type="cofactor">
    <cofactor evidence="1 8">
        <name>pyridoxal 5'-phosphate</name>
        <dbReference type="ChEBI" id="CHEBI:597326"/>
    </cofactor>
</comment>
<dbReference type="GO" id="GO:0019265">
    <property type="term" value="P:glycine biosynthetic process, by transamination of glyoxylate"/>
    <property type="evidence" value="ECO:0007669"/>
    <property type="project" value="TreeGrafter"/>
</dbReference>
<dbReference type="FunFam" id="3.40.640.10:FF:000027">
    <property type="entry name" value="Serine--pyruvate aminotransferase, mitochondrial"/>
    <property type="match status" value="1"/>
</dbReference>
<dbReference type="Pfam" id="PF00266">
    <property type="entry name" value="Aminotran_5"/>
    <property type="match status" value="1"/>
</dbReference>
<evidence type="ECO:0000256" key="9">
    <source>
        <dbReference type="SAM" id="MobiDB-lite"/>
    </source>
</evidence>
<dbReference type="PANTHER" id="PTHR21152">
    <property type="entry name" value="AMINOTRANSFERASE CLASS V"/>
    <property type="match status" value="1"/>
</dbReference>
<gene>
    <name evidence="11" type="ORF">GRF29_8g1976495</name>
</gene>
<organism evidence="11 12">
    <name type="scientific">Pseudopithomyces chartarum</name>
    <dbReference type="NCBI Taxonomy" id="1892770"/>
    <lineage>
        <taxon>Eukaryota</taxon>
        <taxon>Fungi</taxon>
        <taxon>Dikarya</taxon>
        <taxon>Ascomycota</taxon>
        <taxon>Pezizomycotina</taxon>
        <taxon>Dothideomycetes</taxon>
        <taxon>Pleosporomycetidae</taxon>
        <taxon>Pleosporales</taxon>
        <taxon>Massarineae</taxon>
        <taxon>Didymosphaeriaceae</taxon>
        <taxon>Pseudopithomyces</taxon>
    </lineage>
</organism>
<proteinExistence type="inferred from homology"/>
<reference evidence="11 12" key="1">
    <citation type="submission" date="2021-02" db="EMBL/GenBank/DDBJ databases">
        <title>Genome assembly of Pseudopithomyces chartarum.</title>
        <authorList>
            <person name="Jauregui R."/>
            <person name="Singh J."/>
            <person name="Voisey C."/>
        </authorList>
    </citation>
    <scope>NUCLEOTIDE SEQUENCE [LARGE SCALE GENOMIC DNA]</scope>
    <source>
        <strain evidence="11 12">AGR01</strain>
    </source>
</reference>
<evidence type="ECO:0000313" key="12">
    <source>
        <dbReference type="Proteomes" id="UP001280581"/>
    </source>
</evidence>
<dbReference type="InterPro" id="IPR015424">
    <property type="entry name" value="PyrdxlP-dep_Trfase"/>
</dbReference>
<dbReference type="FunFam" id="3.90.1150.10:FF:000049">
    <property type="entry name" value="Alanine-glyoxylate aminotransferase 1"/>
    <property type="match status" value="1"/>
</dbReference>
<dbReference type="Gene3D" id="3.90.1150.10">
    <property type="entry name" value="Aspartate Aminotransferase, domain 1"/>
    <property type="match status" value="1"/>
</dbReference>
<evidence type="ECO:0000313" key="11">
    <source>
        <dbReference type="EMBL" id="KAK3216031.1"/>
    </source>
</evidence>
<dbReference type="EMBL" id="WVTA01000002">
    <property type="protein sequence ID" value="KAK3216031.1"/>
    <property type="molecule type" value="Genomic_DNA"/>
</dbReference>
<dbReference type="PROSITE" id="PS00595">
    <property type="entry name" value="AA_TRANSFER_CLASS_5"/>
    <property type="match status" value="1"/>
</dbReference>
<dbReference type="InterPro" id="IPR015421">
    <property type="entry name" value="PyrdxlP-dep_Trfase_major"/>
</dbReference>
<dbReference type="AlphaFoldDB" id="A0AAN6M804"/>
<evidence type="ECO:0000256" key="2">
    <source>
        <dbReference type="ARBA" id="ARBA00009236"/>
    </source>
</evidence>
<dbReference type="GO" id="GO:0005777">
    <property type="term" value="C:peroxisome"/>
    <property type="evidence" value="ECO:0007669"/>
    <property type="project" value="TreeGrafter"/>
</dbReference>
<dbReference type="InterPro" id="IPR020578">
    <property type="entry name" value="Aminotrans_V_PyrdxlP_BS"/>
</dbReference>
<dbReference type="EC" id="2.6.1.44" evidence="3"/>
<evidence type="ECO:0000256" key="7">
    <source>
        <dbReference type="RuleBase" id="RU004075"/>
    </source>
</evidence>
<dbReference type="Proteomes" id="UP001280581">
    <property type="component" value="Unassembled WGS sequence"/>
</dbReference>
<evidence type="ECO:0000256" key="1">
    <source>
        <dbReference type="ARBA" id="ARBA00001933"/>
    </source>
</evidence>
<feature type="domain" description="Aminotransferase class V" evidence="10">
    <location>
        <begin position="216"/>
        <end position="535"/>
    </location>
</feature>
<evidence type="ECO:0000256" key="6">
    <source>
        <dbReference type="ARBA" id="ARBA00022898"/>
    </source>
</evidence>
<evidence type="ECO:0000259" key="10">
    <source>
        <dbReference type="Pfam" id="PF00266"/>
    </source>
</evidence>
<evidence type="ECO:0000256" key="8">
    <source>
        <dbReference type="RuleBase" id="RU004504"/>
    </source>
</evidence>
<dbReference type="InterPro" id="IPR000192">
    <property type="entry name" value="Aminotrans_V_dom"/>
</dbReference>
<keyword evidence="12" id="KW-1185">Reference proteome</keyword>
<dbReference type="GO" id="GO:0004760">
    <property type="term" value="F:L-serine-pyruvate transaminase activity"/>
    <property type="evidence" value="ECO:0007669"/>
    <property type="project" value="TreeGrafter"/>
</dbReference>
<dbReference type="GO" id="GO:0008453">
    <property type="term" value="F:alanine-glyoxylate transaminase activity"/>
    <property type="evidence" value="ECO:0007669"/>
    <property type="project" value="UniProtKB-EC"/>
</dbReference>
<feature type="region of interest" description="Disordered" evidence="9">
    <location>
        <begin position="160"/>
        <end position="208"/>
    </location>
</feature>
<dbReference type="SUPFAM" id="SSF53383">
    <property type="entry name" value="PLP-dependent transferases"/>
    <property type="match status" value="1"/>
</dbReference>
<evidence type="ECO:0000256" key="5">
    <source>
        <dbReference type="ARBA" id="ARBA00022679"/>
    </source>
</evidence>
<name>A0AAN6M804_9PLEO</name>
<comment type="similarity">
    <text evidence="2 7">Belongs to the class-V pyridoxal-phosphate-dependent aminotransferase family.</text>
</comment>
<dbReference type="PANTHER" id="PTHR21152:SF24">
    <property type="entry name" value="ALANINE--GLYOXYLATE AMINOTRANSFERASE 1"/>
    <property type="match status" value="1"/>
</dbReference>
<keyword evidence="4" id="KW-0032">Aminotransferase</keyword>
<dbReference type="InterPro" id="IPR015422">
    <property type="entry name" value="PyrdxlP-dep_Trfase_small"/>
</dbReference>
<feature type="compositionally biased region" description="Pro residues" evidence="9">
    <location>
        <begin position="184"/>
        <end position="202"/>
    </location>
</feature>
<keyword evidence="6" id="KW-0663">Pyridoxal phosphate</keyword>